<keyword evidence="3" id="KW-0805">Transcription regulation</keyword>
<keyword evidence="4" id="KW-0804">Transcription</keyword>
<comment type="subcellular location">
    <subcellularLocation>
        <location evidence="1">Nucleus</location>
    </subcellularLocation>
</comment>
<evidence type="ECO:0000259" key="6">
    <source>
        <dbReference type="PROSITE" id="PS50048"/>
    </source>
</evidence>
<evidence type="ECO:0000256" key="3">
    <source>
        <dbReference type="ARBA" id="ARBA00023015"/>
    </source>
</evidence>
<gene>
    <name evidence="7" type="ORF">RAG0_05019</name>
</gene>
<organism evidence="7 8">
    <name type="scientific">Rhynchosporium agropyri</name>
    <dbReference type="NCBI Taxonomy" id="914238"/>
    <lineage>
        <taxon>Eukaryota</taxon>
        <taxon>Fungi</taxon>
        <taxon>Dikarya</taxon>
        <taxon>Ascomycota</taxon>
        <taxon>Pezizomycotina</taxon>
        <taxon>Leotiomycetes</taxon>
        <taxon>Helotiales</taxon>
        <taxon>Ploettnerulaceae</taxon>
        <taxon>Rhynchosporium</taxon>
    </lineage>
</organism>
<keyword evidence="8" id="KW-1185">Reference proteome</keyword>
<reference evidence="8" key="1">
    <citation type="submission" date="2016-03" db="EMBL/GenBank/DDBJ databases">
        <authorList>
            <person name="Guldener U."/>
        </authorList>
    </citation>
    <scope>NUCLEOTIDE SEQUENCE [LARGE SCALE GENOMIC DNA]</scope>
    <source>
        <strain evidence="8">04CH-RAC-A.6.1</strain>
    </source>
</reference>
<dbReference type="PROSITE" id="PS50048">
    <property type="entry name" value="ZN2_CY6_FUNGAL_2"/>
    <property type="match status" value="1"/>
</dbReference>
<dbReference type="PANTHER" id="PTHR47338">
    <property type="entry name" value="ZN(II)2CYS6 TRANSCRIPTION FACTOR (EUROFUNG)-RELATED"/>
    <property type="match status" value="1"/>
</dbReference>
<dbReference type="InterPro" id="IPR036864">
    <property type="entry name" value="Zn2-C6_fun-type_DNA-bd_sf"/>
</dbReference>
<dbReference type="Proteomes" id="UP000178912">
    <property type="component" value="Unassembled WGS sequence"/>
</dbReference>
<dbReference type="Gene3D" id="4.10.240.10">
    <property type="entry name" value="Zn(2)-C6 fungal-type DNA-binding domain"/>
    <property type="match status" value="1"/>
</dbReference>
<dbReference type="GO" id="GO:0005634">
    <property type="term" value="C:nucleus"/>
    <property type="evidence" value="ECO:0007669"/>
    <property type="project" value="UniProtKB-SubCell"/>
</dbReference>
<dbReference type="AlphaFoldDB" id="A0A1E1KBB0"/>
<dbReference type="CDD" id="cd00067">
    <property type="entry name" value="GAL4"/>
    <property type="match status" value="1"/>
</dbReference>
<dbReference type="InterPro" id="IPR050815">
    <property type="entry name" value="TF_fung"/>
</dbReference>
<evidence type="ECO:0000256" key="2">
    <source>
        <dbReference type="ARBA" id="ARBA00022723"/>
    </source>
</evidence>
<protein>
    <recommendedName>
        <fullName evidence="6">Zn(2)-C6 fungal-type domain-containing protein</fullName>
    </recommendedName>
</protein>
<keyword evidence="5" id="KW-0539">Nucleus</keyword>
<dbReference type="PANTHER" id="PTHR47338:SF16">
    <property type="entry name" value="TRANSCRIPTION FACTOR, PUTATIVE (AFU_ORTHOLOGUE AFUA_2G09360)-RELATED"/>
    <property type="match status" value="1"/>
</dbReference>
<evidence type="ECO:0000256" key="1">
    <source>
        <dbReference type="ARBA" id="ARBA00004123"/>
    </source>
</evidence>
<dbReference type="InterPro" id="IPR007219">
    <property type="entry name" value="XnlR_reg_dom"/>
</dbReference>
<dbReference type="PROSITE" id="PS00463">
    <property type="entry name" value="ZN2_CY6_FUNGAL_1"/>
    <property type="match status" value="1"/>
</dbReference>
<evidence type="ECO:0000256" key="5">
    <source>
        <dbReference type="ARBA" id="ARBA00023242"/>
    </source>
</evidence>
<dbReference type="GO" id="GO:0003677">
    <property type="term" value="F:DNA binding"/>
    <property type="evidence" value="ECO:0007669"/>
    <property type="project" value="InterPro"/>
</dbReference>
<dbReference type="GO" id="GO:0000981">
    <property type="term" value="F:DNA-binding transcription factor activity, RNA polymerase II-specific"/>
    <property type="evidence" value="ECO:0007669"/>
    <property type="project" value="InterPro"/>
</dbReference>
<dbReference type="GO" id="GO:0006351">
    <property type="term" value="P:DNA-templated transcription"/>
    <property type="evidence" value="ECO:0007669"/>
    <property type="project" value="InterPro"/>
</dbReference>
<feature type="domain" description="Zn(2)-C6 fungal-type" evidence="6">
    <location>
        <begin position="6"/>
        <end position="38"/>
    </location>
</feature>
<evidence type="ECO:0000313" key="7">
    <source>
        <dbReference type="EMBL" id="CZS95345.1"/>
    </source>
</evidence>
<dbReference type="CDD" id="cd12148">
    <property type="entry name" value="fungal_TF_MHR"/>
    <property type="match status" value="1"/>
</dbReference>
<evidence type="ECO:0000256" key="4">
    <source>
        <dbReference type="ARBA" id="ARBA00023163"/>
    </source>
</evidence>
<evidence type="ECO:0000313" key="8">
    <source>
        <dbReference type="Proteomes" id="UP000178912"/>
    </source>
</evidence>
<keyword evidence="2" id="KW-0479">Metal-binding</keyword>
<dbReference type="InterPro" id="IPR001138">
    <property type="entry name" value="Zn2Cys6_DnaBD"/>
</dbReference>
<sequence length="518" mass="59283">MRKPTACEACRNRRRKCKIPEGERDCTHCTARHIKCIQKPPVGGYYHQSVLASESRQIENEHVNQQSTQEADHADPPLALRLELVQLYFDYIHNQFHTLFHPPTFLAAVAEHRVENVLLYPMFALSARFSTDVFFEGTTPSERGAAFIPKAERLLQVHRASLTTIQACVLLGAAYIANGDDVTENIYYGIACRMAQLLDLPNHVVSDPLENEINIRVCWSLCMVDVWSSTAVKLPKLMPNLDIPLPTDELQYLALRSDMSLASPVSDRSSPILAEMIKLNRILLDINDFNEICVQEHLEGAQLEDAVQKLSKRLDDWYEALPEIMRDTPENFAWFASHGLGRYFAAVYLGFYHFGQLLFYQFLHVEPYSSIPSAGLYAEKCKNHSAKLCEMIYRAFETPKSDVLYTMVAHVLVIASTVQIHALLFSSDEVRISVSRSRLERNFGILLHLKQYWSTLSRAMNRLRAFHDTCRKSMDTSFVLDRWMLRFMVEFAKDVEEKEPDVQSPLWTLAGLTHGFDT</sequence>
<proteinExistence type="predicted"/>
<dbReference type="EMBL" id="FJUX01000022">
    <property type="protein sequence ID" value="CZS95345.1"/>
    <property type="molecule type" value="Genomic_DNA"/>
</dbReference>
<accession>A0A1E1KBB0</accession>
<dbReference type="GO" id="GO:0008270">
    <property type="term" value="F:zinc ion binding"/>
    <property type="evidence" value="ECO:0007669"/>
    <property type="project" value="InterPro"/>
</dbReference>
<dbReference type="Pfam" id="PF04082">
    <property type="entry name" value="Fungal_trans"/>
    <property type="match status" value="1"/>
</dbReference>
<name>A0A1E1KBB0_9HELO</name>
<dbReference type="OrthoDB" id="1924787at2759"/>
<dbReference type="SUPFAM" id="SSF57701">
    <property type="entry name" value="Zn2/Cys6 DNA-binding domain"/>
    <property type="match status" value="1"/>
</dbReference>